<gene>
    <name evidence="2" type="ORF">BEMITA_LOCUS3554</name>
</gene>
<protein>
    <recommendedName>
        <fullName evidence="4">Coiled-coil domain-containing protein 28B</fullName>
    </recommendedName>
</protein>
<dbReference type="KEGG" id="btab:109033655"/>
<accession>A0A9P0EYD5</accession>
<dbReference type="Pfam" id="PF13270">
    <property type="entry name" value="CCDC28"/>
    <property type="match status" value="1"/>
</dbReference>
<feature type="compositionally biased region" description="Polar residues" evidence="1">
    <location>
        <begin position="43"/>
        <end position="61"/>
    </location>
</feature>
<feature type="region of interest" description="Disordered" evidence="1">
    <location>
        <begin position="1"/>
        <end position="138"/>
    </location>
</feature>
<feature type="compositionally biased region" description="Basic and acidic residues" evidence="1">
    <location>
        <begin position="25"/>
        <end position="40"/>
    </location>
</feature>
<feature type="compositionally biased region" description="Polar residues" evidence="1">
    <location>
        <begin position="103"/>
        <end position="130"/>
    </location>
</feature>
<dbReference type="AlphaFoldDB" id="A0A9P0EYD5"/>
<keyword evidence="3" id="KW-1185">Reference proteome</keyword>
<dbReference type="EMBL" id="OU963863">
    <property type="protein sequence ID" value="CAH0384187.1"/>
    <property type="molecule type" value="Genomic_DNA"/>
</dbReference>
<proteinExistence type="predicted"/>
<dbReference type="PANTHER" id="PTHR13400:SF4">
    <property type="entry name" value="COILED-COIL DOMAIN-CONTAINING PROTEIN 28A-LIKE PROTEIN"/>
    <property type="match status" value="1"/>
</dbReference>
<dbReference type="OrthoDB" id="9977011at2759"/>
<dbReference type="Proteomes" id="UP001152759">
    <property type="component" value="Chromosome 2"/>
</dbReference>
<organism evidence="2 3">
    <name type="scientific">Bemisia tabaci</name>
    <name type="common">Sweetpotato whitefly</name>
    <name type="synonym">Aleurodes tabaci</name>
    <dbReference type="NCBI Taxonomy" id="7038"/>
    <lineage>
        <taxon>Eukaryota</taxon>
        <taxon>Metazoa</taxon>
        <taxon>Ecdysozoa</taxon>
        <taxon>Arthropoda</taxon>
        <taxon>Hexapoda</taxon>
        <taxon>Insecta</taxon>
        <taxon>Pterygota</taxon>
        <taxon>Neoptera</taxon>
        <taxon>Paraneoptera</taxon>
        <taxon>Hemiptera</taxon>
        <taxon>Sternorrhyncha</taxon>
        <taxon>Aleyrodoidea</taxon>
        <taxon>Aleyrodidae</taxon>
        <taxon>Aleyrodinae</taxon>
        <taxon>Bemisia</taxon>
    </lineage>
</organism>
<evidence type="ECO:0000313" key="3">
    <source>
        <dbReference type="Proteomes" id="UP001152759"/>
    </source>
</evidence>
<feature type="compositionally biased region" description="Low complexity" evidence="1">
    <location>
        <begin position="69"/>
        <end position="80"/>
    </location>
</feature>
<dbReference type="InterPro" id="IPR025271">
    <property type="entry name" value="CCDC28"/>
</dbReference>
<reference evidence="2" key="1">
    <citation type="submission" date="2021-12" db="EMBL/GenBank/DDBJ databases">
        <authorList>
            <person name="King R."/>
        </authorList>
    </citation>
    <scope>NUCLEOTIDE SEQUENCE</scope>
</reference>
<evidence type="ECO:0008006" key="4">
    <source>
        <dbReference type="Google" id="ProtNLM"/>
    </source>
</evidence>
<evidence type="ECO:0000313" key="2">
    <source>
        <dbReference type="EMBL" id="CAH0384187.1"/>
    </source>
</evidence>
<evidence type="ECO:0000256" key="1">
    <source>
        <dbReference type="SAM" id="MobiDB-lite"/>
    </source>
</evidence>
<sequence>MSSKEEECELTQLVSFDEEPGVNNKFDDETPPHTPAEKRSSLLVLSQLTNQGTSKQKSLKQNIEEPERSSQISSSEGASSTKGEPSIAESSTSRPISRIATAPVSNIGHTTRLYQVNERTGRNSSGNIISESHGYRPPRPPLPSAIRSQMMKKALLDRECQHHCFLSDVTDVRQMEQALLHLLEDFNSGKLRAFSKDCSMEQMTGIREQQEHVARLHFELFAQQELFEPLSDEGLQRGVDNMNSLMSSLEQLSISIEKLHTVNDTS</sequence>
<dbReference type="PANTHER" id="PTHR13400">
    <property type="entry name" value="CHEMOKINE C-C MOTIF RECEPTOR 1"/>
    <property type="match status" value="1"/>
</dbReference>
<name>A0A9P0EYD5_BEMTA</name>